<comment type="similarity">
    <text evidence="2">Belongs to the transpeptidase family.</text>
</comment>
<feature type="compositionally biased region" description="Low complexity" evidence="4">
    <location>
        <begin position="19"/>
        <end position="28"/>
    </location>
</feature>
<dbReference type="InterPro" id="IPR001460">
    <property type="entry name" value="PCN-bd_Tpept"/>
</dbReference>
<keyword evidence="9" id="KW-1185">Reference proteome</keyword>
<dbReference type="InterPro" id="IPR012338">
    <property type="entry name" value="Beta-lactam/transpept-like"/>
</dbReference>
<feature type="domain" description="Penicillin-binding protein transpeptidase" evidence="6">
    <location>
        <begin position="303"/>
        <end position="616"/>
    </location>
</feature>
<proteinExistence type="inferred from homology"/>
<dbReference type="GO" id="GO:0071555">
    <property type="term" value="P:cell wall organization"/>
    <property type="evidence" value="ECO:0007669"/>
    <property type="project" value="TreeGrafter"/>
</dbReference>
<feature type="domain" description="Penicillin-binding protein dimerisation" evidence="7">
    <location>
        <begin position="95"/>
        <end position="259"/>
    </location>
</feature>
<evidence type="ECO:0000313" key="9">
    <source>
        <dbReference type="Proteomes" id="UP000035065"/>
    </source>
</evidence>
<accession>F1YHL8</accession>
<evidence type="ECO:0000259" key="7">
    <source>
        <dbReference type="Pfam" id="PF03717"/>
    </source>
</evidence>
<feature type="transmembrane region" description="Helical" evidence="5">
    <location>
        <begin position="54"/>
        <end position="72"/>
    </location>
</feature>
<evidence type="ECO:0000256" key="3">
    <source>
        <dbReference type="ARBA" id="ARBA00023136"/>
    </source>
</evidence>
<dbReference type="PANTHER" id="PTHR30627:SF1">
    <property type="entry name" value="PEPTIDOGLYCAN D,D-TRANSPEPTIDASE FTSI"/>
    <property type="match status" value="1"/>
</dbReference>
<evidence type="ECO:0000256" key="2">
    <source>
        <dbReference type="ARBA" id="ARBA00007171"/>
    </source>
</evidence>
<dbReference type="SUPFAM" id="SSF56519">
    <property type="entry name" value="Penicillin binding protein dimerisation domain"/>
    <property type="match status" value="1"/>
</dbReference>
<evidence type="ECO:0000256" key="4">
    <source>
        <dbReference type="SAM" id="MobiDB-lite"/>
    </source>
</evidence>
<dbReference type="InterPro" id="IPR050515">
    <property type="entry name" value="Beta-lactam/transpept"/>
</dbReference>
<evidence type="ECO:0000256" key="5">
    <source>
        <dbReference type="SAM" id="Phobius"/>
    </source>
</evidence>
<organism evidence="8 9">
    <name type="scientific">Gordonia neofelifaecis NRRL B-59395</name>
    <dbReference type="NCBI Taxonomy" id="644548"/>
    <lineage>
        <taxon>Bacteria</taxon>
        <taxon>Bacillati</taxon>
        <taxon>Actinomycetota</taxon>
        <taxon>Actinomycetes</taxon>
        <taxon>Mycobacteriales</taxon>
        <taxon>Gordoniaceae</taxon>
        <taxon>Gordonia</taxon>
    </lineage>
</organism>
<dbReference type="Proteomes" id="UP000035065">
    <property type="component" value="Unassembled WGS sequence"/>
</dbReference>
<dbReference type="InterPro" id="IPR036138">
    <property type="entry name" value="PBP_dimer_sf"/>
</dbReference>
<evidence type="ECO:0000259" key="6">
    <source>
        <dbReference type="Pfam" id="PF00905"/>
    </source>
</evidence>
<dbReference type="SUPFAM" id="SSF56601">
    <property type="entry name" value="beta-lactamase/transpeptidase-like"/>
    <property type="match status" value="1"/>
</dbReference>
<dbReference type="STRING" id="644548.SCNU_06430"/>
<comment type="subcellular location">
    <subcellularLocation>
        <location evidence="1">Membrane</location>
    </subcellularLocation>
</comment>
<keyword evidence="3 5" id="KW-0472">Membrane</keyword>
<dbReference type="Gene3D" id="3.90.1310.10">
    <property type="entry name" value="Penicillin-binding protein 2a (Domain 2)"/>
    <property type="match status" value="1"/>
</dbReference>
<sequence length="640" mass="67586">MIMTRTRSARSAEARGSGRDVGSSSGAGAPPPKPPRPFDRSGQGPSKFVGRQRALWVIVLVIALIISGRMLYVHVIAADSISAQASEQRSITQELPAVRGSIVDRNGRLLAHTDDARALTFQPKAVRKQIAEEHKKDSTVPDVDVRLKQIADGVSSALGGSIASDDLLAQMKSDKDFVYLARLVSLDVTKRIQDQFPEVGAERQSNRLYPGGSLAANLVGDVNFDGNGLIGLESSLDSALAGTNGTETFDRGRDGAMIPGSKRNVHPAVDGNTVHLTIDSDLQWFVQSQVNLAKAKSGAHNVSAVVLDSRTGEVLSMANDSTFDASRPLSDQPKADLGNRSVTSPFEPGSVNKIVTASAAIEYGVTTPDEVHQVPGSIRMSGITVNDAWTHGTAPYTTTGIFGKSSNVGTLMLAQKVGEQRFADMLARFGLGERTGVGLPGESPGAVPALSQWSGGSFANLPIGQGLSTTLLQMASMYQAIANDGVRIQPRIIAADDDEEAGVTEPESVRVVSPKTAKTVRDMFRAVMQKDPDGGNQTGTGYSGAIPGYQTSGKTGTAQQVDPACNCYSRSSYNITFAGIAPADDPRFVIGIMMDNPVRSSDGSGGQSAAPLFGTIGSWLLRHDQVPFSPEQTPVLRLEA</sequence>
<dbReference type="InterPro" id="IPR005311">
    <property type="entry name" value="PBP_dimer"/>
</dbReference>
<dbReference type="GO" id="GO:0008658">
    <property type="term" value="F:penicillin binding"/>
    <property type="evidence" value="ECO:0007669"/>
    <property type="project" value="InterPro"/>
</dbReference>
<keyword evidence="5" id="KW-0812">Transmembrane</keyword>
<reference evidence="8 9" key="1">
    <citation type="journal article" date="2011" name="J. Bacteriol.">
        <title>Draft Genome Sequence of Gordonia neofelifaecis NRRL B-59395, a Cholesterol-Degrading Actinomycete.</title>
        <authorList>
            <person name="Ge F."/>
            <person name="Li W."/>
            <person name="Chen G."/>
            <person name="Liu Y."/>
            <person name="Zhang G."/>
            <person name="Yong B."/>
            <person name="Wang Q."/>
            <person name="Wang N."/>
            <person name="Huang Z."/>
            <person name="Li W."/>
            <person name="Wang J."/>
            <person name="Wu C."/>
            <person name="Xie Q."/>
            <person name="Liu G."/>
        </authorList>
    </citation>
    <scope>NUCLEOTIDE SEQUENCE [LARGE SCALE GENOMIC DNA]</scope>
    <source>
        <strain evidence="8 9">NRRL B-59395</strain>
    </source>
</reference>
<dbReference type="PANTHER" id="PTHR30627">
    <property type="entry name" value="PEPTIDOGLYCAN D,D-TRANSPEPTIDASE"/>
    <property type="match status" value="1"/>
</dbReference>
<dbReference type="Pfam" id="PF03717">
    <property type="entry name" value="PBP_dimer"/>
    <property type="match status" value="1"/>
</dbReference>
<dbReference type="AlphaFoldDB" id="F1YHL8"/>
<feature type="region of interest" description="Disordered" evidence="4">
    <location>
        <begin position="1"/>
        <end position="45"/>
    </location>
</feature>
<feature type="region of interest" description="Disordered" evidence="4">
    <location>
        <begin position="323"/>
        <end position="343"/>
    </location>
</feature>
<gene>
    <name evidence="8" type="ORF">SCNU_06430</name>
</gene>
<dbReference type="GO" id="GO:0005886">
    <property type="term" value="C:plasma membrane"/>
    <property type="evidence" value="ECO:0007669"/>
    <property type="project" value="TreeGrafter"/>
</dbReference>
<evidence type="ECO:0000256" key="1">
    <source>
        <dbReference type="ARBA" id="ARBA00004370"/>
    </source>
</evidence>
<name>F1YHL8_9ACTN</name>
<dbReference type="eggNOG" id="COG0768">
    <property type="taxonomic scope" value="Bacteria"/>
</dbReference>
<keyword evidence="5" id="KW-1133">Transmembrane helix</keyword>
<dbReference type="Gene3D" id="3.30.450.330">
    <property type="match status" value="1"/>
</dbReference>
<dbReference type="Gene3D" id="3.40.710.10">
    <property type="entry name" value="DD-peptidase/beta-lactamase superfamily"/>
    <property type="match status" value="1"/>
</dbReference>
<dbReference type="Pfam" id="PF00905">
    <property type="entry name" value="Transpeptidase"/>
    <property type="match status" value="1"/>
</dbReference>
<keyword evidence="8" id="KW-0808">Transferase</keyword>
<protein>
    <submittedName>
        <fullName evidence="8">Peptidoglycan glycosyltransferase</fullName>
    </submittedName>
</protein>
<dbReference type="GO" id="GO:0016740">
    <property type="term" value="F:transferase activity"/>
    <property type="evidence" value="ECO:0007669"/>
    <property type="project" value="UniProtKB-KW"/>
</dbReference>
<evidence type="ECO:0000313" key="8">
    <source>
        <dbReference type="EMBL" id="EGD55856.1"/>
    </source>
</evidence>
<dbReference type="EMBL" id="AEUD01000004">
    <property type="protein sequence ID" value="EGD55856.1"/>
    <property type="molecule type" value="Genomic_DNA"/>
</dbReference>
<comment type="caution">
    <text evidence="8">The sequence shown here is derived from an EMBL/GenBank/DDBJ whole genome shotgun (WGS) entry which is preliminary data.</text>
</comment>